<dbReference type="GO" id="GO:0003714">
    <property type="term" value="F:transcription corepressor activity"/>
    <property type="evidence" value="ECO:0007669"/>
    <property type="project" value="TreeGrafter"/>
</dbReference>
<feature type="domain" description="PARP catalytic" evidence="10">
    <location>
        <begin position="2093"/>
        <end position="2292"/>
    </location>
</feature>
<dbReference type="Pfam" id="PF23085">
    <property type="entry name" value="RRM_PARP14_3"/>
    <property type="match status" value="2"/>
</dbReference>
<dbReference type="FunFam" id="3.90.228.10:FF:000008">
    <property type="entry name" value="Poly [ADP-ribose] polymerase"/>
    <property type="match status" value="1"/>
</dbReference>
<reference evidence="13" key="1">
    <citation type="submission" date="2025-08" db="UniProtKB">
        <authorList>
            <consortium name="RefSeq"/>
        </authorList>
    </citation>
    <scope>IDENTIFICATION</scope>
</reference>
<accession>A0A8B7YV52</accession>
<dbReference type="PANTHER" id="PTHR14453:SF102">
    <property type="entry name" value="PROTEIN MONO-ADP-RIBOSYLTRANSFERASE PARP14-LIKE"/>
    <property type="match status" value="1"/>
</dbReference>
<dbReference type="CDD" id="cd12547">
    <property type="entry name" value="RRM1_2_PAR10"/>
    <property type="match status" value="2"/>
</dbReference>
<dbReference type="SMART" id="SM00506">
    <property type="entry name" value="A1pp"/>
    <property type="match status" value="3"/>
</dbReference>
<sequence>MASFNQAKQTSIYVRLPPIGSLNQQSKFLDKVCIYFQKTRVSQGSDVQEVHVISSDNEALWLRVTFSEPSGVEHTLALEHHELVCDGETIHLHVQSSPPTPDSTEPPADTDTDSDLEIISLDSLTLHDDDVGSSKGSERHTHGKPAKSGHPGHGKNPFIRPTTWMEQVSSVNESVAKTPHLYPPTNLEQTANPTCLAQPFPPPSPAAVHAPPFTTSATMRAPIMSHRASSLTGVPPNVSPTVLPAAPSAPPTSHSAVSSTTTLASQLSSDHDAGTGAASGVWDFRTPSAQILSYQKMNQRRDACEEDGNLVPRSENGAVYRRDSEPNFGFNFTPDNPPSMAYWNTTGQKTGFDSRIWSNVIPLNNPRSPWHAPAPASQPPPGFGFPGLGRGMPVRGTTGPQQCCPTSIPPPDVGELTLPMQSHHRYSMPLGDPNFLAASPVSKKSSHQVTSTSRIPGIAVRATPAREDNPFLTEKSEKQQDDHSDSDEEETEEEQLVEVTDFKPTTSDEMLRLYFENPRKSRGGDIEAWEKDIKSGAIRIKYSDPSIAKAVTERAHKVERCNLSVRLIVKKKPRPRPVKKRCLFLSGIPDECNSEHLLLYLENCSSMDEPRVQYGEMPGTALCTFAEDIPDLQKVINKISSKKLQKAQVTAELVHESDCILVQGLTSETSLDFIELYFDNKKKSGGSGVREVLPGNAEDQAIVYFEDWKVVSDVLSRKEPHKVCNTLLTVEEYHDCLGRLTSLDAPTPHIPKPISVMVPIDIMEFIYRKGQETKKKLVGELRKINATLTWPDGDKKTAARLEPLVGDGQRPSVWINWSQLCREALTSFLDGCTSTTVPVATFLWKEATAKLAKISTSQTCLIVLEGQTHSVRFVGEKKDVDEAIADTKNVIKELQAKADRDAQQTKQDIGMAPHKLQLFLQCGIRSKMEHKFPDLKITVTSAQGQVGITLEGKNKNVKDAELLMRRQMDELSNKELKTGRNKTEFVRRVSDKMHEIWGSQKISAACDISADGKITIYGASKTDTSRAKTYIDQEIDEDVIRINGPAVSAALKSQGGLQLIDGINKKKFAMADINYKSGNVELAGFKTELKEAKQHILMFLKDNVTVKGTIRATRSKVRLITSFHGQELADFTTKHQRDRVTIQPQRSRANKGFLLEANEEGLNAASQFIHKLLAEIKEKPYPVSKIGMAQLFRETKGKNFLESVEKKLKCVIDVVGDEEDDIEEGSNASQSPGTTEVLCKITLPDGCTLRVCKGDLTKQIVDCIVNAANEDLKHIGGLAAAILQAGGQIIQTESDQKMKEKGRKLYVGEPVYTSSGNLPCKKVIHMAGPRWSRYQASKSGPDDEPTHEEHLLFDGIVACLQMADKLRFQSIAIPAISTGIYGFPIKLAAVQIVNAVAEFCQNKPDTTLTEISLTNNDQPTCDAMRKVVLDQLGYLQEKELGIDDTQGVGGSSLASYEPAVVASVFTSSGPNILTTKEGVTVTLKKGSITEEMADVLVNTSGTDLNLSIGLVSQALLKVAGPALQQECNAVITARGKVSAGSFVETGSANLTNCKKIFHCVIDRYQSSASEKPLATLVEGLLMQAEIIEALSLAIPALGTGNLGYPPDVTARVMYEAVLAFSSQHPNAVLKDIRFVVYDKDTKTIKGFEGEIGRLTSGAVRGAAAPAVSKRKLKKSVSTSAVGDRHSYSQIHRNSDGAVQAQIGPVCLQIRQGDLVKEKSHAIVNSVGEKLDLQGPVSSALLAKGGEKIRKECDDQRRNDPTKTVYVTKAGKLQCNLIFHVVTPKTPEDIKAVVAKTLKQAEERKVKSISFPALGTGFQAGQAVSSSASSMLAAIGEFACRENPRHLHLIRLVIYKREMLPGFEDALKQEEGRSFKKQAGLLSRSIEWAKSFMPGAATNETSDDEAPQETLLLQICAMDDVTIQKATDEIDKFQSEEFTSEDMPDDHGMTAKLTEEHQAELRNIERKYNVHIELSKGHAKFVRVEGTTINVKDARFRIQELFTRMQVQETEKQRNEYLTKEVQWKYITSTGAEDYDAEVNAIIEDAYQKKRPLVTLDLEEGRVTVDFKKMKELSRAGSLSINRIDLQQATKFEPPSSWIPMQNNEHLQLVKLAAGTQEYTDVESSFRLSMGSQAPVNQIVEILRIQNIELLMQYQARKTALEARLGRTNIEETLYHGTDEQTCDKINKFGFNRSFCGKNATVYGNGTYFAVEASYSARSQYAKPNASNTKHIYATKVLVGDFTTGSGGMVVPPNKPNNPDQLFDSVVDNTSKPSIYVIFHDAQAYPEYLIKFN</sequence>
<feature type="domain" description="WWE" evidence="9">
    <location>
        <begin position="2009"/>
        <end position="2085"/>
    </location>
</feature>
<dbReference type="GO" id="GO:0003950">
    <property type="term" value="F:NAD+ poly-ADP-ribosyltransferase activity"/>
    <property type="evidence" value="ECO:0007669"/>
    <property type="project" value="UniProtKB-UniRule"/>
</dbReference>
<dbReference type="Gene3D" id="3.90.228.10">
    <property type="match status" value="1"/>
</dbReference>
<dbReference type="SUPFAM" id="SSF52949">
    <property type="entry name" value="Macro domain-like"/>
    <property type="match status" value="3"/>
</dbReference>
<dbReference type="PANTHER" id="PTHR14453">
    <property type="entry name" value="PARP/ZINC FINGER CCCH TYPE DOMAIN CONTAINING PROTEIN"/>
    <property type="match status" value="1"/>
</dbReference>
<name>A0A8B7YV52_ACAPL</name>
<dbReference type="Pfam" id="PF00644">
    <property type="entry name" value="PARP"/>
    <property type="match status" value="1"/>
</dbReference>
<dbReference type="InterPro" id="IPR012677">
    <property type="entry name" value="Nucleotide-bd_a/b_plait_sf"/>
</dbReference>
<evidence type="ECO:0000256" key="6">
    <source>
        <dbReference type="RuleBase" id="RU362114"/>
    </source>
</evidence>
<dbReference type="SUPFAM" id="SSF56399">
    <property type="entry name" value="ADP-ribosylation"/>
    <property type="match status" value="1"/>
</dbReference>
<gene>
    <name evidence="13" type="primary">LOC110982469</name>
</gene>
<keyword evidence="3 6" id="KW-0808">Transferase</keyword>
<organism evidence="12 13">
    <name type="scientific">Acanthaster planci</name>
    <name type="common">Crown-of-thorns starfish</name>
    <dbReference type="NCBI Taxonomy" id="133434"/>
    <lineage>
        <taxon>Eukaryota</taxon>
        <taxon>Metazoa</taxon>
        <taxon>Echinodermata</taxon>
        <taxon>Eleutherozoa</taxon>
        <taxon>Asterozoa</taxon>
        <taxon>Asteroidea</taxon>
        <taxon>Valvatacea</taxon>
        <taxon>Valvatida</taxon>
        <taxon>Acanthasteridae</taxon>
        <taxon>Acanthaster</taxon>
    </lineage>
</organism>
<feature type="compositionally biased region" description="Basic residues" evidence="8">
    <location>
        <begin position="141"/>
        <end position="153"/>
    </location>
</feature>
<dbReference type="GO" id="GO:0070212">
    <property type="term" value="P:protein poly-ADP-ribosylation"/>
    <property type="evidence" value="ECO:0007669"/>
    <property type="project" value="TreeGrafter"/>
</dbReference>
<comment type="subcellular location">
    <subcellularLocation>
        <location evidence="1">Nucleus</location>
    </subcellularLocation>
</comment>
<keyword evidence="4 6" id="KW-0520">NAD</keyword>
<feature type="compositionally biased region" description="Low complexity" evidence="8">
    <location>
        <begin position="245"/>
        <end position="268"/>
    </location>
</feature>
<dbReference type="Pfam" id="PF02825">
    <property type="entry name" value="WWE"/>
    <property type="match status" value="1"/>
</dbReference>
<dbReference type="RefSeq" id="XP_022096567.1">
    <property type="nucleotide sequence ID" value="XM_022240875.1"/>
</dbReference>
<feature type="domain" description="Macro" evidence="11">
    <location>
        <begin position="1694"/>
        <end position="1870"/>
    </location>
</feature>
<feature type="region of interest" description="Disordered" evidence="8">
    <location>
        <begin position="437"/>
        <end position="500"/>
    </location>
</feature>
<dbReference type="InterPro" id="IPR034464">
    <property type="entry name" value="PAR10_RRM1_2"/>
</dbReference>
<keyword evidence="5" id="KW-0539">Nucleus</keyword>
<dbReference type="CDD" id="cd01439">
    <property type="entry name" value="TCCD_inducible_PARP_like"/>
    <property type="match status" value="1"/>
</dbReference>
<evidence type="ECO:0000256" key="7">
    <source>
        <dbReference type="SAM" id="Coils"/>
    </source>
</evidence>
<evidence type="ECO:0000259" key="11">
    <source>
        <dbReference type="PROSITE" id="PS51154"/>
    </source>
</evidence>
<dbReference type="PROSITE" id="PS51154">
    <property type="entry name" value="MACRO"/>
    <property type="match status" value="3"/>
</dbReference>
<proteinExistence type="predicted"/>
<evidence type="ECO:0000256" key="5">
    <source>
        <dbReference type="ARBA" id="ARBA00023242"/>
    </source>
</evidence>
<evidence type="ECO:0000259" key="9">
    <source>
        <dbReference type="PROSITE" id="PS50918"/>
    </source>
</evidence>
<dbReference type="InterPro" id="IPR004170">
    <property type="entry name" value="WWE_dom"/>
</dbReference>
<dbReference type="GO" id="GO:0005737">
    <property type="term" value="C:cytoplasm"/>
    <property type="evidence" value="ECO:0007669"/>
    <property type="project" value="TreeGrafter"/>
</dbReference>
<feature type="compositionally biased region" description="Acidic residues" evidence="8">
    <location>
        <begin position="484"/>
        <end position="496"/>
    </location>
</feature>
<dbReference type="GO" id="GO:0005634">
    <property type="term" value="C:nucleus"/>
    <property type="evidence" value="ECO:0007669"/>
    <property type="project" value="UniProtKB-SubCell"/>
</dbReference>
<evidence type="ECO:0000256" key="3">
    <source>
        <dbReference type="ARBA" id="ARBA00022679"/>
    </source>
</evidence>
<dbReference type="PROSITE" id="PS50918">
    <property type="entry name" value="WWE"/>
    <property type="match status" value="1"/>
</dbReference>
<dbReference type="PROSITE" id="PS51059">
    <property type="entry name" value="PARP_CATALYTIC"/>
    <property type="match status" value="1"/>
</dbReference>
<feature type="coiled-coil region" evidence="7">
    <location>
        <begin position="950"/>
        <end position="977"/>
    </location>
</feature>
<dbReference type="InterPro" id="IPR037197">
    <property type="entry name" value="WWE_dom_sf"/>
</dbReference>
<feature type="region of interest" description="Disordered" evidence="8">
    <location>
        <begin position="370"/>
        <end position="402"/>
    </location>
</feature>
<dbReference type="Gene3D" id="3.30.720.50">
    <property type="match status" value="1"/>
</dbReference>
<evidence type="ECO:0000256" key="8">
    <source>
        <dbReference type="SAM" id="MobiDB-lite"/>
    </source>
</evidence>
<dbReference type="Proteomes" id="UP000694845">
    <property type="component" value="Unplaced"/>
</dbReference>
<dbReference type="EC" id="2.4.2.-" evidence="6"/>
<dbReference type="GO" id="GO:0010629">
    <property type="term" value="P:negative regulation of gene expression"/>
    <property type="evidence" value="ECO:0007669"/>
    <property type="project" value="TreeGrafter"/>
</dbReference>
<feature type="region of interest" description="Disordered" evidence="8">
    <location>
        <begin position="245"/>
        <end position="281"/>
    </location>
</feature>
<evidence type="ECO:0000256" key="4">
    <source>
        <dbReference type="ARBA" id="ARBA00023027"/>
    </source>
</evidence>
<evidence type="ECO:0000259" key="10">
    <source>
        <dbReference type="PROSITE" id="PS51059"/>
    </source>
</evidence>
<evidence type="ECO:0000256" key="1">
    <source>
        <dbReference type="ARBA" id="ARBA00004123"/>
    </source>
</evidence>
<dbReference type="InterPro" id="IPR012317">
    <property type="entry name" value="Poly(ADP-ribose)pol_cat_dom"/>
</dbReference>
<keyword evidence="2 6" id="KW-0328">Glycosyltransferase</keyword>
<evidence type="ECO:0000256" key="2">
    <source>
        <dbReference type="ARBA" id="ARBA00022676"/>
    </source>
</evidence>
<dbReference type="KEGG" id="aplc:110982469"/>
<dbReference type="Gene3D" id="3.40.220.10">
    <property type="entry name" value="Leucine Aminopeptidase, subunit E, domain 1"/>
    <property type="match status" value="3"/>
</dbReference>
<dbReference type="Pfam" id="PF01661">
    <property type="entry name" value="Macro"/>
    <property type="match status" value="3"/>
</dbReference>
<protein>
    <recommendedName>
        <fullName evidence="6">Poly [ADP-ribose] polymerase</fullName>
        <shortName evidence="6">PARP</shortName>
        <ecNumber evidence="6">2.4.2.-</ecNumber>
    </recommendedName>
</protein>
<dbReference type="OrthoDB" id="6133115at2759"/>
<keyword evidence="12" id="KW-1185">Reference proteome</keyword>
<feature type="region of interest" description="Disordered" evidence="8">
    <location>
        <begin position="92"/>
        <end position="159"/>
    </location>
</feature>
<feature type="compositionally biased region" description="Basic and acidic residues" evidence="8">
    <location>
        <begin position="464"/>
        <end position="483"/>
    </location>
</feature>
<dbReference type="SUPFAM" id="SSF117839">
    <property type="entry name" value="WWE domain"/>
    <property type="match status" value="1"/>
</dbReference>
<evidence type="ECO:0000313" key="13">
    <source>
        <dbReference type="RefSeq" id="XP_022096567.1"/>
    </source>
</evidence>
<dbReference type="InterPro" id="IPR002589">
    <property type="entry name" value="Macro_dom"/>
</dbReference>
<feature type="domain" description="Macro" evidence="11">
    <location>
        <begin position="1236"/>
        <end position="1432"/>
    </location>
</feature>
<keyword evidence="7" id="KW-0175">Coiled coil</keyword>
<dbReference type="InterPro" id="IPR043472">
    <property type="entry name" value="Macro_dom-like"/>
</dbReference>
<dbReference type="OMA" id="HEMAKCN"/>
<dbReference type="Gene3D" id="3.30.70.330">
    <property type="match status" value="3"/>
</dbReference>
<dbReference type="GeneID" id="110982469"/>
<feature type="coiled-coil region" evidence="7">
    <location>
        <begin position="877"/>
        <end position="904"/>
    </location>
</feature>
<dbReference type="GO" id="GO:1990404">
    <property type="term" value="F:NAD+-protein mono-ADP-ribosyltransferase activity"/>
    <property type="evidence" value="ECO:0007669"/>
    <property type="project" value="TreeGrafter"/>
</dbReference>
<feature type="domain" description="Macro" evidence="11">
    <location>
        <begin position="1468"/>
        <end position="1655"/>
    </location>
</feature>
<dbReference type="InterPro" id="IPR052056">
    <property type="entry name" value="Mono-ARTD/PARP"/>
</dbReference>
<feature type="compositionally biased region" description="Basic and acidic residues" evidence="8">
    <location>
        <begin position="125"/>
        <end position="140"/>
    </location>
</feature>
<evidence type="ECO:0000313" key="12">
    <source>
        <dbReference type="Proteomes" id="UP000694845"/>
    </source>
</evidence>
<dbReference type="CDD" id="cd02907">
    <property type="entry name" value="Macro_Af1521_BAL-like"/>
    <property type="match status" value="1"/>
</dbReference>